<evidence type="ECO:0000256" key="1">
    <source>
        <dbReference type="ARBA" id="ARBA00022603"/>
    </source>
</evidence>
<feature type="transmembrane region" description="Helical" evidence="4">
    <location>
        <begin position="34"/>
        <end position="53"/>
    </location>
</feature>
<dbReference type="PROSITE" id="PS51683">
    <property type="entry name" value="SAM_OMT_II"/>
    <property type="match status" value="1"/>
</dbReference>
<protein>
    <recommendedName>
        <fullName evidence="5">O-methyltransferase C-terminal domain-containing protein</fullName>
    </recommendedName>
</protein>
<evidence type="ECO:0000259" key="5">
    <source>
        <dbReference type="Pfam" id="PF00891"/>
    </source>
</evidence>
<dbReference type="InterPro" id="IPR016461">
    <property type="entry name" value="COMT-like"/>
</dbReference>
<evidence type="ECO:0000313" key="6">
    <source>
        <dbReference type="EnsemblPlants" id="Solyc10g047520.1.1.1"/>
    </source>
</evidence>
<dbReference type="Gene3D" id="3.40.50.150">
    <property type="entry name" value="Vaccinia Virus protein VP39"/>
    <property type="match status" value="1"/>
</dbReference>
<dbReference type="PANTHER" id="PTHR11746">
    <property type="entry name" value="O-METHYLTRANSFERASE"/>
    <property type="match status" value="1"/>
</dbReference>
<proteinExistence type="predicted"/>
<dbReference type="Pfam" id="PF00891">
    <property type="entry name" value="Methyltransf_2"/>
    <property type="match status" value="1"/>
</dbReference>
<keyword evidence="4" id="KW-0472">Membrane</keyword>
<dbReference type="PaxDb" id="4081-Solyc10g047520.1.1"/>
<keyword evidence="7" id="KW-1185">Reference proteome</keyword>
<dbReference type="InterPro" id="IPR029063">
    <property type="entry name" value="SAM-dependent_MTases_sf"/>
</dbReference>
<keyword evidence="4" id="KW-1133">Transmembrane helix</keyword>
<keyword evidence="2" id="KW-0808">Transferase</keyword>
<dbReference type="InParanoid" id="A0A3Q7JAH1"/>
<dbReference type="AlphaFoldDB" id="A0A3Q7JAH1"/>
<evidence type="ECO:0000256" key="4">
    <source>
        <dbReference type="SAM" id="Phobius"/>
    </source>
</evidence>
<dbReference type="EnsemblPlants" id="Solyc10g047520.1.1">
    <property type="protein sequence ID" value="Solyc10g047520.1.1.1"/>
    <property type="gene ID" value="Solyc10g047520.1"/>
</dbReference>
<dbReference type="Gramene" id="Solyc10g047520.1.1">
    <property type="protein sequence ID" value="Solyc10g047520.1.1.1"/>
    <property type="gene ID" value="Solyc10g047520.1"/>
</dbReference>
<dbReference type="SUPFAM" id="SSF53335">
    <property type="entry name" value="S-adenosyl-L-methionine-dependent methyltransferases"/>
    <property type="match status" value="1"/>
</dbReference>
<evidence type="ECO:0000256" key="3">
    <source>
        <dbReference type="ARBA" id="ARBA00022691"/>
    </source>
</evidence>
<dbReference type="STRING" id="4081.A0A3Q7JAH1"/>
<accession>A0A3Q7JAH1</accession>
<sequence>MTSDSSLISNLLISYCCAGIFEGLASLVDIEGRSSTMVMAIVEAFPSLYLIVLDFPHVIGDRKVTEKLEFVAGSMFDKIPHANAILLKSTYYLEFRQKLTR</sequence>
<feature type="transmembrane region" description="Helical" evidence="4">
    <location>
        <begin position="7"/>
        <end position="28"/>
    </location>
</feature>
<evidence type="ECO:0000256" key="2">
    <source>
        <dbReference type="ARBA" id="ARBA00022679"/>
    </source>
</evidence>
<dbReference type="GO" id="GO:0008171">
    <property type="term" value="F:O-methyltransferase activity"/>
    <property type="evidence" value="ECO:0007669"/>
    <property type="project" value="InterPro"/>
</dbReference>
<reference evidence="6" key="1">
    <citation type="journal article" date="2012" name="Nature">
        <title>The tomato genome sequence provides insights into fleshy fruit evolution.</title>
        <authorList>
            <consortium name="Tomato Genome Consortium"/>
        </authorList>
    </citation>
    <scope>NUCLEOTIDE SEQUENCE [LARGE SCALE GENOMIC DNA]</scope>
    <source>
        <strain evidence="6">cv. Heinz 1706</strain>
    </source>
</reference>
<dbReference type="Proteomes" id="UP000004994">
    <property type="component" value="Chromosome 10"/>
</dbReference>
<dbReference type="GO" id="GO:0032259">
    <property type="term" value="P:methylation"/>
    <property type="evidence" value="ECO:0007669"/>
    <property type="project" value="UniProtKB-KW"/>
</dbReference>
<reference evidence="6" key="2">
    <citation type="submission" date="2019-01" db="UniProtKB">
        <authorList>
            <consortium name="EnsemblPlants"/>
        </authorList>
    </citation>
    <scope>IDENTIFICATION</scope>
    <source>
        <strain evidence="6">cv. Heinz 1706</strain>
    </source>
</reference>
<name>A0A3Q7JAH1_SOLLC</name>
<keyword evidence="1" id="KW-0489">Methyltransferase</keyword>
<dbReference type="InterPro" id="IPR001077">
    <property type="entry name" value="COMT_C"/>
</dbReference>
<organism evidence="6">
    <name type="scientific">Solanum lycopersicum</name>
    <name type="common">Tomato</name>
    <name type="synonym">Lycopersicon esculentum</name>
    <dbReference type="NCBI Taxonomy" id="4081"/>
    <lineage>
        <taxon>Eukaryota</taxon>
        <taxon>Viridiplantae</taxon>
        <taxon>Streptophyta</taxon>
        <taxon>Embryophyta</taxon>
        <taxon>Tracheophyta</taxon>
        <taxon>Spermatophyta</taxon>
        <taxon>Magnoliopsida</taxon>
        <taxon>eudicotyledons</taxon>
        <taxon>Gunneridae</taxon>
        <taxon>Pentapetalae</taxon>
        <taxon>asterids</taxon>
        <taxon>lamiids</taxon>
        <taxon>Solanales</taxon>
        <taxon>Solanaceae</taxon>
        <taxon>Solanoideae</taxon>
        <taxon>Solaneae</taxon>
        <taxon>Solanum</taxon>
        <taxon>Solanum subgen. Lycopersicon</taxon>
    </lineage>
</organism>
<keyword evidence="3" id="KW-0949">S-adenosyl-L-methionine</keyword>
<feature type="domain" description="O-methyltransferase C-terminal" evidence="5">
    <location>
        <begin position="1"/>
        <end position="90"/>
    </location>
</feature>
<keyword evidence="4" id="KW-0812">Transmembrane</keyword>
<evidence type="ECO:0000313" key="7">
    <source>
        <dbReference type="Proteomes" id="UP000004994"/>
    </source>
</evidence>